<organism evidence="6 7">
    <name type="scientific">Arachis hypogaea</name>
    <name type="common">Peanut</name>
    <dbReference type="NCBI Taxonomy" id="3818"/>
    <lineage>
        <taxon>Eukaryota</taxon>
        <taxon>Viridiplantae</taxon>
        <taxon>Streptophyta</taxon>
        <taxon>Embryophyta</taxon>
        <taxon>Tracheophyta</taxon>
        <taxon>Spermatophyta</taxon>
        <taxon>Magnoliopsida</taxon>
        <taxon>eudicotyledons</taxon>
        <taxon>Gunneridae</taxon>
        <taxon>Pentapetalae</taxon>
        <taxon>rosids</taxon>
        <taxon>fabids</taxon>
        <taxon>Fabales</taxon>
        <taxon>Fabaceae</taxon>
        <taxon>Papilionoideae</taxon>
        <taxon>50 kb inversion clade</taxon>
        <taxon>dalbergioids sensu lato</taxon>
        <taxon>Dalbergieae</taxon>
        <taxon>Pterocarpus clade</taxon>
        <taxon>Arachis</taxon>
    </lineage>
</organism>
<feature type="domain" description="Disease resistance protein RPS4B/Roq1-like leucine-rich repeats" evidence="5">
    <location>
        <begin position="185"/>
        <end position="363"/>
    </location>
</feature>
<name>A0A444XXM1_ARAHY</name>
<evidence type="ECO:0000259" key="5">
    <source>
        <dbReference type="Pfam" id="PF23286"/>
    </source>
</evidence>
<evidence type="ECO:0000313" key="7">
    <source>
        <dbReference type="Proteomes" id="UP000289738"/>
    </source>
</evidence>
<accession>A0A444XXM1</accession>
<dbReference type="EMBL" id="SDMP01000018">
    <property type="protein sequence ID" value="RYQ94295.1"/>
    <property type="molecule type" value="Genomic_DNA"/>
</dbReference>
<dbReference type="SUPFAM" id="SSF52058">
    <property type="entry name" value="L domain-like"/>
    <property type="match status" value="1"/>
</dbReference>
<gene>
    <name evidence="6" type="ORF">Ahy_B08g089185</name>
</gene>
<reference evidence="6 7" key="1">
    <citation type="submission" date="2019-01" db="EMBL/GenBank/DDBJ databases">
        <title>Sequencing of cultivated peanut Arachis hypogaea provides insights into genome evolution and oil improvement.</title>
        <authorList>
            <person name="Chen X."/>
        </authorList>
    </citation>
    <scope>NUCLEOTIDE SEQUENCE [LARGE SCALE GENOMIC DNA]</scope>
    <source>
        <strain evidence="7">cv. Fuhuasheng</strain>
        <tissue evidence="6">Leaves</tissue>
    </source>
</reference>
<dbReference type="InterPro" id="IPR032675">
    <property type="entry name" value="LRR_dom_sf"/>
</dbReference>
<dbReference type="Pfam" id="PF23286">
    <property type="entry name" value="LRR_13"/>
    <property type="match status" value="1"/>
</dbReference>
<dbReference type="Gene3D" id="3.80.10.10">
    <property type="entry name" value="Ribonuclease Inhibitor"/>
    <property type="match status" value="2"/>
</dbReference>
<dbReference type="InterPro" id="IPR045344">
    <property type="entry name" value="C-JID"/>
</dbReference>
<keyword evidence="1" id="KW-0433">Leucine-rich repeat</keyword>
<dbReference type="PANTHER" id="PTHR45752">
    <property type="entry name" value="LEUCINE-RICH REPEAT-CONTAINING"/>
    <property type="match status" value="1"/>
</dbReference>
<keyword evidence="7" id="KW-1185">Reference proteome</keyword>
<protein>
    <submittedName>
        <fullName evidence="6">Uncharacterized protein</fullName>
    </submittedName>
</protein>
<evidence type="ECO:0000313" key="6">
    <source>
        <dbReference type="EMBL" id="RYQ94295.1"/>
    </source>
</evidence>
<dbReference type="AlphaFoldDB" id="A0A444XXM1"/>
<dbReference type="Proteomes" id="UP000289738">
    <property type="component" value="Chromosome B08"/>
</dbReference>
<feature type="domain" description="C-JID" evidence="4">
    <location>
        <begin position="399"/>
        <end position="516"/>
    </location>
</feature>
<proteinExistence type="predicted"/>
<evidence type="ECO:0000259" key="4">
    <source>
        <dbReference type="Pfam" id="PF20160"/>
    </source>
</evidence>
<evidence type="ECO:0000256" key="2">
    <source>
        <dbReference type="ARBA" id="ARBA00022737"/>
    </source>
</evidence>
<dbReference type="Pfam" id="PF20160">
    <property type="entry name" value="C-JID"/>
    <property type="match status" value="1"/>
</dbReference>
<evidence type="ECO:0000256" key="1">
    <source>
        <dbReference type="ARBA" id="ARBA00022614"/>
    </source>
</evidence>
<comment type="caution">
    <text evidence="6">The sequence shown here is derived from an EMBL/GenBank/DDBJ whole genome shotgun (WGS) entry which is preliminary data.</text>
</comment>
<dbReference type="InterPro" id="IPR050715">
    <property type="entry name" value="LRR-SigEffector_domain"/>
</dbReference>
<evidence type="ECO:0000256" key="3">
    <source>
        <dbReference type="ARBA" id="ARBA00022821"/>
    </source>
</evidence>
<dbReference type="InterPro" id="IPR058546">
    <property type="entry name" value="RPS4B/Roq1-like_LRR"/>
</dbReference>
<dbReference type="PANTHER" id="PTHR45752:SF187">
    <property type="entry name" value="LEUCINE-RICH REPEAT AND IQ DOMAIN-CONTAINING PROTEIN 4"/>
    <property type="match status" value="1"/>
</dbReference>
<keyword evidence="3" id="KW-0611">Plant defense</keyword>
<keyword evidence="2" id="KW-0677">Repeat</keyword>
<sequence>MYLLIGMRQHWWKTFLRGTEASSIILHEWDCYGKPGLVHWRDLTFSDICQLKLLILDGVEAPILRYIPCSLRVLRWRRCPMETLPFMDQGFELVEINLSDSSSIIQVWHGKKFLEKLKYLSLKYLYRLKQIPDLSEAPNLEILDVEDCYELGDFPSYLTLHKSLVKLSLRNSSSLETLGSKLEMSSLKELRLDDCTSMRKLAEFGECMKHLSVLSLSYTAIEELPTTVGCLVGLKELHLRCCERLACLPDSIQKLKSLIFFNLSGCLNVLQSLHSLSGLTSLDTLILSGCFVTSQESWSYNLGNLVSLTNLYLSKNKFVRVPINIHELPRLRCLYLDRCPNLKVLPELPSSIRELNARDSASLDTWHLNVISKVCCGFAASANHHSDGLLQMWLAQNEEEKIPLWFVHKELGNGVSITLPHNETMALALCFRLCPTETRPNLGAKLSVMCNGKEFIKKHLTAARETKNSQHFILCLSSDYFVDQFCQPYRFQLVLPLYLEMKVESSGARWVYKQDIQDLKKSGTQT</sequence>